<keyword evidence="4" id="KW-0677">Repeat</keyword>
<keyword evidence="6" id="KW-0067">ATP-binding</keyword>
<feature type="transmembrane region" description="Helical" evidence="9">
    <location>
        <begin position="70"/>
        <end position="87"/>
    </location>
</feature>
<dbReference type="Gene3D" id="1.20.1560.10">
    <property type="entry name" value="ABC transporter type 1, transmembrane domain"/>
    <property type="match status" value="1"/>
</dbReference>
<dbReference type="Proteomes" id="UP001321473">
    <property type="component" value="Unassembled WGS sequence"/>
</dbReference>
<evidence type="ECO:0000256" key="5">
    <source>
        <dbReference type="ARBA" id="ARBA00022741"/>
    </source>
</evidence>
<evidence type="ECO:0000313" key="12">
    <source>
        <dbReference type="Proteomes" id="UP001321473"/>
    </source>
</evidence>
<proteinExistence type="predicted"/>
<comment type="subcellular location">
    <subcellularLocation>
        <location evidence="1">Endomembrane system</location>
        <topology evidence="1">Multi-pass membrane protein</topology>
    </subcellularLocation>
</comment>
<feature type="domain" description="ABC transmembrane type-1" evidence="10">
    <location>
        <begin position="34"/>
        <end position="199"/>
    </location>
</feature>
<feature type="transmembrane region" description="Helical" evidence="9">
    <location>
        <begin position="144"/>
        <end position="166"/>
    </location>
</feature>
<dbReference type="EMBL" id="JARKHS020032594">
    <property type="protein sequence ID" value="KAK8759791.1"/>
    <property type="molecule type" value="Genomic_DNA"/>
</dbReference>
<dbReference type="GO" id="GO:0140359">
    <property type="term" value="F:ABC-type transporter activity"/>
    <property type="evidence" value="ECO:0007669"/>
    <property type="project" value="InterPro"/>
</dbReference>
<keyword evidence="3 9" id="KW-0812">Transmembrane</keyword>
<dbReference type="GO" id="GO:0005524">
    <property type="term" value="F:ATP binding"/>
    <property type="evidence" value="ECO:0007669"/>
    <property type="project" value="UniProtKB-KW"/>
</dbReference>
<comment type="caution">
    <text evidence="11">The sequence shown here is derived from an EMBL/GenBank/DDBJ whole genome shotgun (WGS) entry which is preliminary data.</text>
</comment>
<dbReference type="PANTHER" id="PTHR24223:SF443">
    <property type="entry name" value="MULTIDRUG-RESISTANCE LIKE PROTEIN 1, ISOFORM I"/>
    <property type="match status" value="1"/>
</dbReference>
<evidence type="ECO:0000259" key="10">
    <source>
        <dbReference type="PROSITE" id="PS50929"/>
    </source>
</evidence>
<evidence type="ECO:0000256" key="4">
    <source>
        <dbReference type="ARBA" id="ARBA00022737"/>
    </source>
</evidence>
<organism evidence="11 12">
    <name type="scientific">Amblyomma americanum</name>
    <name type="common">Lone star tick</name>
    <dbReference type="NCBI Taxonomy" id="6943"/>
    <lineage>
        <taxon>Eukaryota</taxon>
        <taxon>Metazoa</taxon>
        <taxon>Ecdysozoa</taxon>
        <taxon>Arthropoda</taxon>
        <taxon>Chelicerata</taxon>
        <taxon>Arachnida</taxon>
        <taxon>Acari</taxon>
        <taxon>Parasitiformes</taxon>
        <taxon>Ixodida</taxon>
        <taxon>Ixodoidea</taxon>
        <taxon>Ixodidae</taxon>
        <taxon>Amblyomminae</taxon>
        <taxon>Amblyomma</taxon>
    </lineage>
</organism>
<evidence type="ECO:0000256" key="2">
    <source>
        <dbReference type="ARBA" id="ARBA00022448"/>
    </source>
</evidence>
<dbReference type="InterPro" id="IPR011527">
    <property type="entry name" value="ABC1_TM_dom"/>
</dbReference>
<gene>
    <name evidence="11" type="ORF">V5799_028949</name>
</gene>
<evidence type="ECO:0000256" key="3">
    <source>
        <dbReference type="ARBA" id="ARBA00022692"/>
    </source>
</evidence>
<evidence type="ECO:0000256" key="8">
    <source>
        <dbReference type="ARBA" id="ARBA00023136"/>
    </source>
</evidence>
<dbReference type="SUPFAM" id="SSF90123">
    <property type="entry name" value="ABC transporter transmembrane region"/>
    <property type="match status" value="1"/>
</dbReference>
<keyword evidence="8 9" id="KW-0472">Membrane</keyword>
<dbReference type="InterPro" id="IPR050173">
    <property type="entry name" value="ABC_transporter_C-like"/>
</dbReference>
<evidence type="ECO:0000256" key="7">
    <source>
        <dbReference type="ARBA" id="ARBA00022989"/>
    </source>
</evidence>
<keyword evidence="5" id="KW-0547">Nucleotide-binding</keyword>
<name>A0AAQ4DBF1_AMBAM</name>
<dbReference type="AlphaFoldDB" id="A0AAQ4DBF1"/>
<keyword evidence="2" id="KW-0813">Transport</keyword>
<evidence type="ECO:0000256" key="1">
    <source>
        <dbReference type="ARBA" id="ARBA00004127"/>
    </source>
</evidence>
<dbReference type="InterPro" id="IPR036640">
    <property type="entry name" value="ABC1_TM_sf"/>
</dbReference>
<protein>
    <recommendedName>
        <fullName evidence="10">ABC transmembrane type-1 domain-containing protein</fullName>
    </recommendedName>
</protein>
<sequence>MGTSASPAGGGGRERRKRLSIVKALIQTYGPMFVVASILKLVQDTLQFVSPQLLSLMIGFEGSGEPAWKGVFYAALLFVTASVQTLMNSRYSYLKNITAMRIRTSLISAIYRKSLVLSNAAKKESTTGEIVNLMSNDAQRLMELILYLNMLWSAPYQIALALYFLWQQLGVAVLSGLSVIVLMVPINASLAAYSKKLQV</sequence>
<evidence type="ECO:0000313" key="11">
    <source>
        <dbReference type="EMBL" id="KAK8759791.1"/>
    </source>
</evidence>
<dbReference type="GO" id="GO:0012505">
    <property type="term" value="C:endomembrane system"/>
    <property type="evidence" value="ECO:0007669"/>
    <property type="project" value="UniProtKB-SubCell"/>
</dbReference>
<accession>A0AAQ4DBF1</accession>
<keyword evidence="7 9" id="KW-1133">Transmembrane helix</keyword>
<dbReference type="PANTHER" id="PTHR24223">
    <property type="entry name" value="ATP-BINDING CASSETTE SUB-FAMILY C"/>
    <property type="match status" value="1"/>
</dbReference>
<dbReference type="GO" id="GO:0016020">
    <property type="term" value="C:membrane"/>
    <property type="evidence" value="ECO:0007669"/>
    <property type="project" value="InterPro"/>
</dbReference>
<dbReference type="PROSITE" id="PS50929">
    <property type="entry name" value="ABC_TM1F"/>
    <property type="match status" value="1"/>
</dbReference>
<evidence type="ECO:0000256" key="6">
    <source>
        <dbReference type="ARBA" id="ARBA00022840"/>
    </source>
</evidence>
<dbReference type="Pfam" id="PF00664">
    <property type="entry name" value="ABC_membrane"/>
    <property type="match status" value="1"/>
</dbReference>
<keyword evidence="12" id="KW-1185">Reference proteome</keyword>
<feature type="transmembrane region" description="Helical" evidence="9">
    <location>
        <begin position="172"/>
        <end position="193"/>
    </location>
</feature>
<feature type="transmembrane region" description="Helical" evidence="9">
    <location>
        <begin position="21"/>
        <end position="42"/>
    </location>
</feature>
<evidence type="ECO:0000256" key="9">
    <source>
        <dbReference type="SAM" id="Phobius"/>
    </source>
</evidence>
<reference evidence="11 12" key="1">
    <citation type="journal article" date="2023" name="Arcadia Sci">
        <title>De novo assembly of a long-read Amblyomma americanum tick genome.</title>
        <authorList>
            <person name="Chou S."/>
            <person name="Poskanzer K.E."/>
            <person name="Rollins M."/>
            <person name="Thuy-Boun P.S."/>
        </authorList>
    </citation>
    <scope>NUCLEOTIDE SEQUENCE [LARGE SCALE GENOMIC DNA]</scope>
    <source>
        <strain evidence="11">F_SG_1</strain>
        <tissue evidence="11">Salivary glands</tissue>
    </source>
</reference>